<reference evidence="2 3" key="1">
    <citation type="journal article" date="2021" name="Nat. Commun.">
        <title>Reductive evolution and unique predatory mode in the CPR bacterium Vampirococcus lugosii.</title>
        <authorList>
            <person name="Moreira D."/>
            <person name="Zivanovic Y."/>
            <person name="Lopez-Archilla A.I."/>
            <person name="Iniesto M."/>
            <person name="Lopez-Garcia P."/>
        </authorList>
    </citation>
    <scope>NUCLEOTIDE SEQUENCE [LARGE SCALE GENOMIC DNA]</scope>
    <source>
        <strain evidence="2">Chiprana</strain>
    </source>
</reference>
<dbReference type="EMBL" id="JAEDAM010000097">
    <property type="protein sequence ID" value="MBS8122456.1"/>
    <property type="molecule type" value="Genomic_DNA"/>
</dbReference>
<dbReference type="RefSeq" id="WP_213349866.1">
    <property type="nucleotide sequence ID" value="NZ_JAEDAM010000097.1"/>
</dbReference>
<evidence type="ECO:0000313" key="2">
    <source>
        <dbReference type="EMBL" id="MBS8122456.1"/>
    </source>
</evidence>
<proteinExistence type="predicted"/>
<keyword evidence="3" id="KW-1185">Reference proteome</keyword>
<feature type="transmembrane region" description="Helical" evidence="1">
    <location>
        <begin position="7"/>
        <end position="24"/>
    </location>
</feature>
<gene>
    <name evidence="2" type="ORF">VAMP_6856n59</name>
</gene>
<comment type="caution">
    <text evidence="2">The sequence shown here is derived from an EMBL/GenBank/DDBJ whole genome shotgun (WGS) entry which is preliminary data.</text>
</comment>
<evidence type="ECO:0000256" key="1">
    <source>
        <dbReference type="SAM" id="Phobius"/>
    </source>
</evidence>
<keyword evidence="1" id="KW-0472">Membrane</keyword>
<protein>
    <submittedName>
        <fullName evidence="2">Uncharacterized protein</fullName>
    </submittedName>
</protein>
<dbReference type="Proteomes" id="UP000680365">
    <property type="component" value="Unassembled WGS sequence"/>
</dbReference>
<keyword evidence="1" id="KW-0812">Transmembrane</keyword>
<sequence length="65" mass="7617">MKKIDFIIFVGLIIGFILINIYQIDLSDKNFFLSSIIANEIWQFIIFGIAIFLMGKKLIDLEYQN</sequence>
<name>A0ABS5QMM4_9BACT</name>
<feature type="transmembrane region" description="Helical" evidence="1">
    <location>
        <begin position="36"/>
        <end position="55"/>
    </location>
</feature>
<keyword evidence="1" id="KW-1133">Transmembrane helix</keyword>
<evidence type="ECO:0000313" key="3">
    <source>
        <dbReference type="Proteomes" id="UP000680365"/>
    </source>
</evidence>
<organism evidence="2 3">
    <name type="scientific">Candidatus Vampirococcus lugosii</name>
    <dbReference type="NCBI Taxonomy" id="2789015"/>
    <lineage>
        <taxon>Bacteria</taxon>
        <taxon>Candidatus Absconditibacteriota</taxon>
        <taxon>Vampirococcus</taxon>
    </lineage>
</organism>
<accession>A0ABS5QMM4</accession>